<name>A0ABQ9F6W0_TEGGR</name>
<evidence type="ECO:0000256" key="5">
    <source>
        <dbReference type="SAM" id="Phobius"/>
    </source>
</evidence>
<keyword evidence="2 5" id="KW-0812">Transmembrane</keyword>
<feature type="domain" description="Fatty acid hydroxylase" evidence="6">
    <location>
        <begin position="126"/>
        <end position="234"/>
    </location>
</feature>
<feature type="transmembrane region" description="Helical" evidence="5">
    <location>
        <begin position="117"/>
        <end position="137"/>
    </location>
</feature>
<feature type="transmembrane region" description="Helical" evidence="5">
    <location>
        <begin position="53"/>
        <end position="75"/>
    </location>
</feature>
<evidence type="ECO:0000256" key="1">
    <source>
        <dbReference type="ARBA" id="ARBA00004370"/>
    </source>
</evidence>
<proteinExistence type="predicted"/>
<evidence type="ECO:0000313" key="7">
    <source>
        <dbReference type="EMBL" id="KAJ8311338.1"/>
    </source>
</evidence>
<keyword evidence="8" id="KW-1185">Reference proteome</keyword>
<evidence type="ECO:0000256" key="4">
    <source>
        <dbReference type="ARBA" id="ARBA00023136"/>
    </source>
</evidence>
<protein>
    <recommendedName>
        <fullName evidence="6">Fatty acid hydroxylase domain-containing protein</fullName>
    </recommendedName>
</protein>
<reference evidence="7 8" key="1">
    <citation type="submission" date="2022-12" db="EMBL/GenBank/DDBJ databases">
        <title>Chromosome-level genome of Tegillarca granosa.</title>
        <authorList>
            <person name="Kim J."/>
        </authorList>
    </citation>
    <scope>NUCLEOTIDE SEQUENCE [LARGE SCALE GENOMIC DNA]</scope>
    <source>
        <strain evidence="7">Teg-2019</strain>
        <tissue evidence="7">Adductor muscle</tissue>
    </source>
</reference>
<dbReference type="InterPro" id="IPR050307">
    <property type="entry name" value="Sterol_Desaturase_Related"/>
</dbReference>
<comment type="subcellular location">
    <subcellularLocation>
        <location evidence="1">Membrane</location>
    </subcellularLocation>
</comment>
<gene>
    <name evidence="7" type="ORF">KUTeg_010693</name>
</gene>
<dbReference type="InterPro" id="IPR006694">
    <property type="entry name" value="Fatty_acid_hydroxylase"/>
</dbReference>
<evidence type="ECO:0000259" key="6">
    <source>
        <dbReference type="Pfam" id="PF04116"/>
    </source>
</evidence>
<keyword evidence="3 5" id="KW-1133">Transmembrane helix</keyword>
<keyword evidence="4 5" id="KW-0472">Membrane</keyword>
<dbReference type="Pfam" id="PF04116">
    <property type="entry name" value="FA_hydroxylase"/>
    <property type="match status" value="1"/>
</dbReference>
<comment type="caution">
    <text evidence="7">The sequence shown here is derived from an EMBL/GenBank/DDBJ whole genome shotgun (WGS) entry which is preliminary data.</text>
</comment>
<dbReference type="Proteomes" id="UP001217089">
    <property type="component" value="Unassembled WGS sequence"/>
</dbReference>
<evidence type="ECO:0000313" key="8">
    <source>
        <dbReference type="Proteomes" id="UP001217089"/>
    </source>
</evidence>
<feature type="transmembrane region" description="Helical" evidence="5">
    <location>
        <begin position="87"/>
        <end position="105"/>
    </location>
</feature>
<evidence type="ECO:0000256" key="3">
    <source>
        <dbReference type="ARBA" id="ARBA00022989"/>
    </source>
</evidence>
<organism evidence="7 8">
    <name type="scientific">Tegillarca granosa</name>
    <name type="common">Malaysian cockle</name>
    <name type="synonym">Anadara granosa</name>
    <dbReference type="NCBI Taxonomy" id="220873"/>
    <lineage>
        <taxon>Eukaryota</taxon>
        <taxon>Metazoa</taxon>
        <taxon>Spiralia</taxon>
        <taxon>Lophotrochozoa</taxon>
        <taxon>Mollusca</taxon>
        <taxon>Bivalvia</taxon>
        <taxon>Autobranchia</taxon>
        <taxon>Pteriomorphia</taxon>
        <taxon>Arcoida</taxon>
        <taxon>Arcoidea</taxon>
        <taxon>Arcidae</taxon>
        <taxon>Tegillarca</taxon>
    </lineage>
</organism>
<sequence length="241" mass="27859">MGSLNAINIRTPLQGEWILVVAHISKNYFRSDQEETTPDGTLDKLKLQNVGTIVAISTAVSFVMYTFLAGGLHWYYHVQRRDKNDAIGNKMFFLISCAINLGSRYTSLYYKISDRSLLHFIVSIPLVFLFNECAGYYSHRMFHIPVLYKTIHKWHHRYHQPTPLAATAMHPLEFLTYQAYYAAPAFIFPVHVGVYITVLLYNYYYGIIDHSGINMEALWPWQPPSIYHDNHHNELAAIAII</sequence>
<evidence type="ECO:0000256" key="2">
    <source>
        <dbReference type="ARBA" id="ARBA00022692"/>
    </source>
</evidence>
<dbReference type="EMBL" id="JARBDR010000496">
    <property type="protein sequence ID" value="KAJ8311338.1"/>
    <property type="molecule type" value="Genomic_DNA"/>
</dbReference>
<accession>A0ABQ9F6W0</accession>
<dbReference type="PANTHER" id="PTHR11863">
    <property type="entry name" value="STEROL DESATURASE"/>
    <property type="match status" value="1"/>
</dbReference>
<feature type="transmembrane region" description="Helical" evidence="5">
    <location>
        <begin position="179"/>
        <end position="205"/>
    </location>
</feature>